<dbReference type="AlphaFoldDB" id="A0A7S0BNN0"/>
<feature type="domain" description="Carbohydrate kinase PfkB" evidence="3">
    <location>
        <begin position="19"/>
        <end position="162"/>
    </location>
</feature>
<reference evidence="4" key="1">
    <citation type="submission" date="2021-01" db="EMBL/GenBank/DDBJ databases">
        <authorList>
            <person name="Corre E."/>
            <person name="Pelletier E."/>
            <person name="Niang G."/>
            <person name="Scheremetjew M."/>
            <person name="Finn R."/>
            <person name="Kale V."/>
            <person name="Holt S."/>
            <person name="Cochrane G."/>
            <person name="Meng A."/>
            <person name="Brown T."/>
            <person name="Cohen L."/>
        </authorList>
    </citation>
    <scope>NUCLEOTIDE SEQUENCE</scope>
    <source>
        <strain evidence="4">UTEX LB 2760</strain>
    </source>
</reference>
<accession>A0A7S0BNN0</accession>
<proteinExistence type="predicted"/>
<dbReference type="PANTHER" id="PTHR47826">
    <property type="entry name" value="OS03G0164700 PROTEIN"/>
    <property type="match status" value="1"/>
</dbReference>
<sequence>MDDLPFNILLGAIQLSQLHGCEFWFDPQAAASTLRKTNKELTEFLLSSSTGLVVTEDELEAFTSESSAIRVLSSYPNLKYSIVKQGSCGCQVAHRHENGALEQCSIQAFDIKDSYRDSTGAGDSFIAGFIAGLGKGFELQDCAILANAVGAATCMNSGAGENVAHLSQILSVLEKTSNAKPLLRKLGHN</sequence>
<dbReference type="InterPro" id="IPR029056">
    <property type="entry name" value="Ribokinase-like"/>
</dbReference>
<dbReference type="PANTHER" id="PTHR47826:SF1">
    <property type="entry name" value="OS03G0164700 PROTEIN"/>
    <property type="match status" value="1"/>
</dbReference>
<dbReference type="InterPro" id="IPR002173">
    <property type="entry name" value="Carboh/pur_kinase_PfkB_CS"/>
</dbReference>
<keyword evidence="2" id="KW-0418">Kinase</keyword>
<dbReference type="Pfam" id="PF00294">
    <property type="entry name" value="PfkB"/>
    <property type="match status" value="1"/>
</dbReference>
<organism evidence="4">
    <name type="scientific">Rhodosorus marinus</name>
    <dbReference type="NCBI Taxonomy" id="101924"/>
    <lineage>
        <taxon>Eukaryota</taxon>
        <taxon>Rhodophyta</taxon>
        <taxon>Stylonematophyceae</taxon>
        <taxon>Stylonematales</taxon>
        <taxon>Stylonemataceae</taxon>
        <taxon>Rhodosorus</taxon>
    </lineage>
</organism>
<dbReference type="InterPro" id="IPR011611">
    <property type="entry name" value="PfkB_dom"/>
</dbReference>
<keyword evidence="1" id="KW-0808">Transferase</keyword>
<protein>
    <recommendedName>
        <fullName evidence="3">Carbohydrate kinase PfkB domain-containing protein</fullName>
    </recommendedName>
</protein>
<dbReference type="EMBL" id="HBEK01016733">
    <property type="protein sequence ID" value="CAD8399164.1"/>
    <property type="molecule type" value="Transcribed_RNA"/>
</dbReference>
<name>A0A7S0BNN0_9RHOD</name>
<gene>
    <name evidence="4" type="ORF">RMAR0315_LOCUS9156</name>
</gene>
<evidence type="ECO:0000259" key="3">
    <source>
        <dbReference type="Pfam" id="PF00294"/>
    </source>
</evidence>
<dbReference type="SUPFAM" id="SSF53613">
    <property type="entry name" value="Ribokinase-like"/>
    <property type="match status" value="1"/>
</dbReference>
<evidence type="ECO:0000256" key="2">
    <source>
        <dbReference type="ARBA" id="ARBA00022777"/>
    </source>
</evidence>
<dbReference type="PROSITE" id="PS00584">
    <property type="entry name" value="PFKB_KINASES_2"/>
    <property type="match status" value="1"/>
</dbReference>
<dbReference type="GO" id="GO:0016301">
    <property type="term" value="F:kinase activity"/>
    <property type="evidence" value="ECO:0007669"/>
    <property type="project" value="UniProtKB-KW"/>
</dbReference>
<evidence type="ECO:0000313" key="4">
    <source>
        <dbReference type="EMBL" id="CAD8399164.1"/>
    </source>
</evidence>
<dbReference type="Gene3D" id="3.40.1190.20">
    <property type="match status" value="1"/>
</dbReference>
<evidence type="ECO:0000256" key="1">
    <source>
        <dbReference type="ARBA" id="ARBA00022679"/>
    </source>
</evidence>